<dbReference type="InterPro" id="IPR017441">
    <property type="entry name" value="Protein_kinase_ATP_BS"/>
</dbReference>
<name>A0ABQ6MYY5_9STRA</name>
<dbReference type="SUPFAM" id="SSF56112">
    <property type="entry name" value="Protein kinase-like (PK-like)"/>
    <property type="match status" value="1"/>
</dbReference>
<accession>A0ABQ6MYY5</accession>
<dbReference type="SMART" id="SM00220">
    <property type="entry name" value="S_TKc"/>
    <property type="match status" value="1"/>
</dbReference>
<dbReference type="Gene3D" id="3.40.50.2300">
    <property type="match status" value="2"/>
</dbReference>
<protein>
    <recommendedName>
        <fullName evidence="10">Protein kinase domain-containing protein</fullName>
    </recommendedName>
</protein>
<evidence type="ECO:0000256" key="1">
    <source>
        <dbReference type="ARBA" id="ARBA00004370"/>
    </source>
</evidence>
<dbReference type="EMBL" id="BRYB01003403">
    <property type="protein sequence ID" value="GMI36052.1"/>
    <property type="molecule type" value="Genomic_DNA"/>
</dbReference>
<dbReference type="Gene3D" id="3.30.200.20">
    <property type="entry name" value="Phosphorylase Kinase, domain 1"/>
    <property type="match status" value="1"/>
</dbReference>
<dbReference type="InterPro" id="IPR000719">
    <property type="entry name" value="Prot_kinase_dom"/>
</dbReference>
<evidence type="ECO:0000256" key="6">
    <source>
        <dbReference type="ARBA" id="ARBA00022989"/>
    </source>
</evidence>
<dbReference type="PROSITE" id="PS00107">
    <property type="entry name" value="PROTEIN_KINASE_ATP"/>
    <property type="match status" value="1"/>
</dbReference>
<dbReference type="CDD" id="cd06268">
    <property type="entry name" value="PBP1_ABC_transporter_LIVBP-like"/>
    <property type="match status" value="1"/>
</dbReference>
<dbReference type="InterPro" id="IPR001828">
    <property type="entry name" value="ANF_lig-bd_rcpt"/>
</dbReference>
<evidence type="ECO:0000256" key="9">
    <source>
        <dbReference type="SAM" id="MobiDB-lite"/>
    </source>
</evidence>
<keyword evidence="12" id="KW-1185">Reference proteome</keyword>
<dbReference type="InterPro" id="IPR051681">
    <property type="entry name" value="Ser/Thr_Kinases-Pseudokinases"/>
</dbReference>
<evidence type="ECO:0000256" key="5">
    <source>
        <dbReference type="ARBA" id="ARBA00022840"/>
    </source>
</evidence>
<sequence length="1116" mass="120638">MDLSVTCVEDNDSSPIILDMRDPAGLPTSATLISLPSYGSLSALDSSDNVVGTFDSTAELPVSTTLRLVYHPDEDNARTDSFTYTATNTQGLTSEPGRVEVTMFKINDDPKVEDPSATLDDANEERVISIEVVDPDDNFVNVYVTELPASGTLYYSGDDMTQPVEAYQPSFAGRIDQDVVRVKTDTTAIDDWNYFDYVKLYLEAVAMAIEEINDKSDGINDQLLPNTIIKYEWRDSAVDPGAAIRGVLGLLQGFEGKGPDVVLGNYASSGTKSAQQVLQTRDIPQLSPMSTATELKTLQALLPTLFRMAPTNDMSARAVADPYDLYSVGGGIDFVSAAKAAGLNVLADVKTDADIPTIAGATSAMEELDNAGCRAVFVLTQTYAINTIVASAKEAGFAGPESNWIWVFENTAAELVNVDPTLAGTFVLSPSVPSGDAYNRFLDGFEARVSSLGECAEDAELDEANSCGCSAAADDGGQLLFQRDHDNDISTPMRCGGYDYATGVNNPRVALAYDAVVAIARAAHEVVEGGASEFRGSELVDALAQTSFDGITGALSFSPVHRGREEGIAVTFKNNQGEAGPQVAGSWTTEGFEYPEGFTKKDIVWSTASGTMPKPAVTGGEAGFNTTYAGIAAAVVVAVAAFCGFARKREKDAHKVEAARQNAKTVRLTRQADDAKAEATKARESQKQIEGLNAKLQEDVALLQQYNQSEVAMLEERVKGFQADLAKVEEATGAAEHGMQRLMIRADELKGKSVVGKGAFGEVYKSEFRGTTVAVKTMHEVSEENLDRFQHEILLMGDLRHQNIVTLVGACWGKDLMALVMEFCEKGMASDVLKEEGSTFSWEDPLLKWTLDVSRGMKYLHGITYFDVKTSTKVKGVLHRDLKPDNCLVTDTFGIRIADFGEARMLDADDEQAMTQVGTPIFIAPEIVKGDVYSCEADVYSFALTLLTFALKGTTGGKIVPYLKEEWLKAHPNKKANIARISHSLVMKEWRPDVDQLVVREDTKLPQTAAALIKICWGDYPESRPNFDDITEYVKHTLRAEVMGVELETGDKLSKFLYPDGLDTTNRTAAGTRTDTQNGGRRRTSVSLALKIRDKERSESTRGEGGSGGEGGGGDS</sequence>
<feature type="domain" description="Protein kinase" evidence="10">
    <location>
        <begin position="749"/>
        <end position="1039"/>
    </location>
</feature>
<keyword evidence="2" id="KW-0723">Serine/threonine-protein kinase</keyword>
<feature type="compositionally biased region" description="Gly residues" evidence="9">
    <location>
        <begin position="1103"/>
        <end position="1116"/>
    </location>
</feature>
<organism evidence="11 12">
    <name type="scientific">Tetraparma gracilis</name>
    <dbReference type="NCBI Taxonomy" id="2962635"/>
    <lineage>
        <taxon>Eukaryota</taxon>
        <taxon>Sar</taxon>
        <taxon>Stramenopiles</taxon>
        <taxon>Ochrophyta</taxon>
        <taxon>Bolidophyceae</taxon>
        <taxon>Parmales</taxon>
        <taxon>Triparmaceae</taxon>
        <taxon>Tetraparma</taxon>
    </lineage>
</organism>
<evidence type="ECO:0000256" key="3">
    <source>
        <dbReference type="ARBA" id="ARBA00022692"/>
    </source>
</evidence>
<keyword evidence="4 8" id="KW-0547">Nucleotide-binding</keyword>
<keyword evidence="5 8" id="KW-0067">ATP-binding</keyword>
<keyword evidence="2" id="KW-0808">Transferase</keyword>
<keyword evidence="3" id="KW-0812">Transmembrane</keyword>
<comment type="caution">
    <text evidence="11">The sequence shown here is derived from an EMBL/GenBank/DDBJ whole genome shotgun (WGS) entry which is preliminary data.</text>
</comment>
<evidence type="ECO:0000259" key="10">
    <source>
        <dbReference type="PROSITE" id="PS50011"/>
    </source>
</evidence>
<evidence type="ECO:0000256" key="8">
    <source>
        <dbReference type="PROSITE-ProRule" id="PRU10141"/>
    </source>
</evidence>
<evidence type="ECO:0000256" key="2">
    <source>
        <dbReference type="ARBA" id="ARBA00022527"/>
    </source>
</evidence>
<dbReference type="Pfam" id="PF07714">
    <property type="entry name" value="PK_Tyr_Ser-Thr"/>
    <property type="match status" value="1"/>
</dbReference>
<dbReference type="PROSITE" id="PS50011">
    <property type="entry name" value="PROTEIN_KINASE_DOM"/>
    <property type="match status" value="1"/>
</dbReference>
<dbReference type="InterPro" id="IPR008271">
    <property type="entry name" value="Ser/Thr_kinase_AS"/>
</dbReference>
<evidence type="ECO:0000256" key="7">
    <source>
        <dbReference type="ARBA" id="ARBA00023136"/>
    </source>
</evidence>
<gene>
    <name evidence="11" type="ORF">TeGR_g11190</name>
</gene>
<evidence type="ECO:0000256" key="4">
    <source>
        <dbReference type="ARBA" id="ARBA00022741"/>
    </source>
</evidence>
<feature type="region of interest" description="Disordered" evidence="9">
    <location>
        <begin position="1064"/>
        <end position="1116"/>
    </location>
</feature>
<reference evidence="11 12" key="1">
    <citation type="journal article" date="2023" name="Commun. Biol.">
        <title>Genome analysis of Parmales, the sister group of diatoms, reveals the evolutionary specialization of diatoms from phago-mixotrophs to photoautotrophs.</title>
        <authorList>
            <person name="Ban H."/>
            <person name="Sato S."/>
            <person name="Yoshikawa S."/>
            <person name="Yamada K."/>
            <person name="Nakamura Y."/>
            <person name="Ichinomiya M."/>
            <person name="Sato N."/>
            <person name="Blanc-Mathieu R."/>
            <person name="Endo H."/>
            <person name="Kuwata A."/>
            <person name="Ogata H."/>
        </authorList>
    </citation>
    <scope>NUCLEOTIDE SEQUENCE [LARGE SCALE GENOMIC DNA]</scope>
</reference>
<keyword evidence="2" id="KW-0418">Kinase</keyword>
<proteinExistence type="predicted"/>
<dbReference type="Pfam" id="PF01094">
    <property type="entry name" value="ANF_receptor"/>
    <property type="match status" value="1"/>
</dbReference>
<feature type="compositionally biased region" description="Basic and acidic residues" evidence="9">
    <location>
        <begin position="1091"/>
        <end position="1102"/>
    </location>
</feature>
<dbReference type="SUPFAM" id="SSF53822">
    <property type="entry name" value="Periplasmic binding protein-like I"/>
    <property type="match status" value="1"/>
</dbReference>
<dbReference type="PANTHER" id="PTHR44329">
    <property type="entry name" value="SERINE/THREONINE-PROTEIN KINASE TNNI3K-RELATED"/>
    <property type="match status" value="1"/>
</dbReference>
<evidence type="ECO:0000313" key="12">
    <source>
        <dbReference type="Proteomes" id="UP001165060"/>
    </source>
</evidence>
<keyword evidence="7" id="KW-0472">Membrane</keyword>
<dbReference type="Proteomes" id="UP001165060">
    <property type="component" value="Unassembled WGS sequence"/>
</dbReference>
<feature type="compositionally biased region" description="Polar residues" evidence="9">
    <location>
        <begin position="1064"/>
        <end position="1079"/>
    </location>
</feature>
<comment type="subcellular location">
    <subcellularLocation>
        <location evidence="1">Membrane</location>
    </subcellularLocation>
</comment>
<keyword evidence="6" id="KW-1133">Transmembrane helix</keyword>
<dbReference type="PROSITE" id="PS00108">
    <property type="entry name" value="PROTEIN_KINASE_ST"/>
    <property type="match status" value="1"/>
</dbReference>
<dbReference type="InterPro" id="IPR001245">
    <property type="entry name" value="Ser-Thr/Tyr_kinase_cat_dom"/>
</dbReference>
<dbReference type="InterPro" id="IPR028082">
    <property type="entry name" value="Peripla_BP_I"/>
</dbReference>
<feature type="binding site" evidence="8">
    <location>
        <position position="776"/>
    </location>
    <ligand>
        <name>ATP</name>
        <dbReference type="ChEBI" id="CHEBI:30616"/>
    </ligand>
</feature>
<dbReference type="InterPro" id="IPR011009">
    <property type="entry name" value="Kinase-like_dom_sf"/>
</dbReference>
<evidence type="ECO:0000313" key="11">
    <source>
        <dbReference type="EMBL" id="GMI36052.1"/>
    </source>
</evidence>
<dbReference type="Gene3D" id="1.10.510.10">
    <property type="entry name" value="Transferase(Phosphotransferase) domain 1"/>
    <property type="match status" value="1"/>
</dbReference>